<dbReference type="EMBL" id="CP000389">
    <property type="protein sequence ID" value="ABG61366.1"/>
    <property type="molecule type" value="Genomic_DNA"/>
</dbReference>
<name>Q11MK3_CHESB</name>
<dbReference type="HOGENOM" id="CLU_497571_0_0_5"/>
<sequence>MVRWHTAPIEARSNKPNVMDEEDDSASGKLPNNRPSKIARGEPLTATEEIARGQRNVATERLMRDYLESPAVKMARDYLESPAAKLAREFANSSMQQLAKQVALGLGPTFDTARIAAMRTALEPPAGLAAKLVAIQPIAIEHAKLASLGAIMPSIDPSVIKAMQGIQPLKIDPALGHAMQSAQKSLEEAMHPFGGVASAVRHFEEQQRAIQKSLVASLAGPIGVMAKTGQWASAIGKVDRSYLAGLLGGDLGKAVDSMREAITQNFSGAIAADQVRMSAMLGLNARYEADLAATRLKMSALAGISEAFDPRSSLRLDAYHSLFGEWRSRPDLPGSFWRDARVRKRMYREAEVDSGLIEATPGVALEIMVESGLTAGLRSGANAVAVVTLGEVSMTVRSRGTRKDAYAALDCFEQELRAYISRKLEERFGPYWFKTRASNLIGKAKAIRKAAMERGEAFAPLIEFVELGELAGIILSTKNWDEVFGDVFINRSEFDYDMQKLVATRRPTMHIRPIDGVRLVEMLCVMQRLAEKMADDGAWKIAAESDR</sequence>
<proteinExistence type="predicted"/>
<evidence type="ECO:0000313" key="2">
    <source>
        <dbReference type="EMBL" id="ABG61366.1"/>
    </source>
</evidence>
<organism evidence="2">
    <name type="scientific">Chelativorans sp. (strain BNC1)</name>
    <dbReference type="NCBI Taxonomy" id="266779"/>
    <lineage>
        <taxon>Bacteria</taxon>
        <taxon>Pseudomonadati</taxon>
        <taxon>Pseudomonadota</taxon>
        <taxon>Alphaproteobacteria</taxon>
        <taxon>Hyphomicrobiales</taxon>
        <taxon>Phyllobacteriaceae</taxon>
        <taxon>Chelativorans</taxon>
    </lineage>
</organism>
<dbReference type="KEGG" id="mes:Meso_4399"/>
<accession>Q11MK3</accession>
<feature type="region of interest" description="Disordered" evidence="1">
    <location>
        <begin position="1"/>
        <end position="42"/>
    </location>
</feature>
<reference evidence="2" key="1">
    <citation type="submission" date="2006-06" db="EMBL/GenBank/DDBJ databases">
        <title>Complete sequence of Plasmid 1 of Chelativorans sp. BNC1.</title>
        <authorList>
            <consortium name="US DOE Joint Genome Institute"/>
            <person name="Copeland A."/>
            <person name="Lucas S."/>
            <person name="Lapidus A."/>
            <person name="Barry K."/>
            <person name="Detter J.C."/>
            <person name="Glavina del Rio T."/>
            <person name="Hammon N."/>
            <person name="Israni S."/>
            <person name="Dalin E."/>
            <person name="Tice H."/>
            <person name="Pitluck S."/>
            <person name="Chertkov O."/>
            <person name="Brettin T."/>
            <person name="Bruce D."/>
            <person name="Han C."/>
            <person name="Tapia R."/>
            <person name="Gilna P."/>
            <person name="Schmutz J."/>
            <person name="Larimer F."/>
            <person name="Land M."/>
            <person name="Hauser L."/>
            <person name="Kyrpides N."/>
            <person name="Mikhailova N."/>
            <person name="Richardson P."/>
        </authorList>
    </citation>
    <scope>NUCLEOTIDE SEQUENCE</scope>
    <source>
        <strain evidence="2">BNC1</strain>
        <plasmid evidence="2">1</plasmid>
    </source>
</reference>
<gene>
    <name evidence="2" type="ordered locus">Meso_4399</name>
</gene>
<keyword evidence="2" id="KW-0614">Plasmid</keyword>
<protein>
    <submittedName>
        <fullName evidence="2">Uncharacterized protein</fullName>
    </submittedName>
</protein>
<evidence type="ECO:0000256" key="1">
    <source>
        <dbReference type="SAM" id="MobiDB-lite"/>
    </source>
</evidence>
<geneLocation type="plasmid" evidence="2">
    <name>1</name>
</geneLocation>
<dbReference type="AlphaFoldDB" id="Q11MK3"/>